<feature type="domain" description="Myb-like" evidence="2">
    <location>
        <begin position="130"/>
        <end position="191"/>
    </location>
</feature>
<evidence type="ECO:0000313" key="4">
    <source>
        <dbReference type="Proteomes" id="UP001107558"/>
    </source>
</evidence>
<feature type="region of interest" description="Disordered" evidence="1">
    <location>
        <begin position="675"/>
        <end position="707"/>
    </location>
</feature>
<dbReference type="PANTHER" id="PTHR46459:SF1">
    <property type="entry name" value="E1A-BINDING PROTEIN P400"/>
    <property type="match status" value="1"/>
</dbReference>
<dbReference type="InterPro" id="IPR001005">
    <property type="entry name" value="SANT/Myb"/>
</dbReference>
<comment type="caution">
    <text evidence="3">The sequence shown here is derived from an EMBL/GenBank/DDBJ whole genome shotgun (WGS) entry which is preliminary data.</text>
</comment>
<feature type="region of interest" description="Disordered" evidence="1">
    <location>
        <begin position="951"/>
        <end position="996"/>
    </location>
</feature>
<evidence type="ECO:0000259" key="2">
    <source>
        <dbReference type="PROSITE" id="PS50090"/>
    </source>
</evidence>
<protein>
    <recommendedName>
        <fullName evidence="2">Myb-like domain-containing protein</fullName>
    </recommendedName>
</protein>
<keyword evidence="4" id="KW-1185">Reference proteome</keyword>
<feature type="compositionally biased region" description="Low complexity" evidence="1">
    <location>
        <begin position="338"/>
        <end position="356"/>
    </location>
</feature>
<name>A0A9J6BNG8_POLVA</name>
<feature type="compositionally biased region" description="Low complexity" evidence="1">
    <location>
        <begin position="675"/>
        <end position="691"/>
    </location>
</feature>
<evidence type="ECO:0000256" key="1">
    <source>
        <dbReference type="SAM" id="MobiDB-lite"/>
    </source>
</evidence>
<feature type="region of interest" description="Disordered" evidence="1">
    <location>
        <begin position="336"/>
        <end position="356"/>
    </location>
</feature>
<feature type="compositionally biased region" description="Low complexity" evidence="1">
    <location>
        <begin position="965"/>
        <end position="983"/>
    </location>
</feature>
<dbReference type="GO" id="GO:0003682">
    <property type="term" value="F:chromatin binding"/>
    <property type="evidence" value="ECO:0007669"/>
    <property type="project" value="TreeGrafter"/>
</dbReference>
<dbReference type="OrthoDB" id="372624at2759"/>
<dbReference type="GO" id="GO:0000812">
    <property type="term" value="C:Swr1 complex"/>
    <property type="evidence" value="ECO:0007669"/>
    <property type="project" value="TreeGrafter"/>
</dbReference>
<accession>A0A9J6BNG8</accession>
<dbReference type="EMBL" id="JADBJN010000003">
    <property type="protein sequence ID" value="KAG5670971.1"/>
    <property type="molecule type" value="Genomic_DNA"/>
</dbReference>
<organism evidence="3 4">
    <name type="scientific">Polypedilum vanderplanki</name>
    <name type="common">Sleeping chironomid midge</name>
    <dbReference type="NCBI Taxonomy" id="319348"/>
    <lineage>
        <taxon>Eukaryota</taxon>
        <taxon>Metazoa</taxon>
        <taxon>Ecdysozoa</taxon>
        <taxon>Arthropoda</taxon>
        <taxon>Hexapoda</taxon>
        <taxon>Insecta</taxon>
        <taxon>Pterygota</taxon>
        <taxon>Neoptera</taxon>
        <taxon>Endopterygota</taxon>
        <taxon>Diptera</taxon>
        <taxon>Nematocera</taxon>
        <taxon>Chironomoidea</taxon>
        <taxon>Chironomidae</taxon>
        <taxon>Chironominae</taxon>
        <taxon>Polypedilum</taxon>
        <taxon>Polypedilum</taxon>
    </lineage>
</organism>
<feature type="compositionally biased region" description="Polar residues" evidence="1">
    <location>
        <begin position="692"/>
        <end position="704"/>
    </location>
</feature>
<dbReference type="GO" id="GO:0035267">
    <property type="term" value="C:NuA4 histone acetyltransferase complex"/>
    <property type="evidence" value="ECO:0007669"/>
    <property type="project" value="TreeGrafter"/>
</dbReference>
<dbReference type="PANTHER" id="PTHR46459">
    <property type="entry name" value="E1A-BINDING PROTEIN P400-RELATED"/>
    <property type="match status" value="1"/>
</dbReference>
<evidence type="ECO:0000313" key="3">
    <source>
        <dbReference type="EMBL" id="KAG5670971.1"/>
    </source>
</evidence>
<reference evidence="3" key="1">
    <citation type="submission" date="2021-03" db="EMBL/GenBank/DDBJ databases">
        <title>Chromosome level genome of the anhydrobiotic midge Polypedilum vanderplanki.</title>
        <authorList>
            <person name="Yoshida Y."/>
            <person name="Kikawada T."/>
            <person name="Gusev O."/>
        </authorList>
    </citation>
    <scope>NUCLEOTIDE SEQUENCE</scope>
    <source>
        <strain evidence="3">NIAS01</strain>
        <tissue evidence="3">Whole body or cell culture</tissue>
    </source>
</reference>
<feature type="compositionally biased region" description="Polar residues" evidence="1">
    <location>
        <begin position="984"/>
        <end position="996"/>
    </location>
</feature>
<dbReference type="Proteomes" id="UP001107558">
    <property type="component" value="Chromosome 3"/>
</dbReference>
<dbReference type="GO" id="GO:0006281">
    <property type="term" value="P:DNA repair"/>
    <property type="evidence" value="ECO:0007669"/>
    <property type="project" value="TreeGrafter"/>
</dbReference>
<gene>
    <name evidence="3" type="ORF">PVAND_001199</name>
</gene>
<feature type="compositionally biased region" description="Polar residues" evidence="1">
    <location>
        <begin position="951"/>
        <end position="964"/>
    </location>
</feature>
<dbReference type="PROSITE" id="PS50090">
    <property type="entry name" value="MYB_LIKE"/>
    <property type="match status" value="1"/>
</dbReference>
<proteinExistence type="predicted"/>
<sequence length="996" mass="108528">MPIWCPPTPPQDDESDLYVDYSLRFLYDTSSIMDDTQLPAVYVKKDYKRMRTDDGFYLDGRHRPLKMRKDDGYIPPRSLFDRPSPALLKMRKDLKQQRNRGLIRSMPMANFKQQQIPMKPLIEPEGMAEWLIFEDHAILNVIQNLQGLPLNLMLISPGHTPNWDLVADIVNQTSRTYRSPKQCRWRYDAVILPREEGKLLDSPKKQKKNKALLKTSMKNSRTPRTAQLYANDNNSSFSKLTKMKFDAIKGAMTKKQPYVKKFMGKTPLNQKHLPVLAEMGIATYDMPLSPLDIAQRCYERLLQERNMSQQKIEQQVKMQTKSTPGTPQLEQISSPLHIQQQASPIPQASPQPQTISQIPQQATIVVQPGQLQQSQGNQQQAITALVHGSQLQAQRIQAQTINLTSSGSSQQPQQIMKAIVASPSGGQQTTLLTGIIPQIHINPQSIQNSQSNLMQTSAVSVVLTSPPTTVTSVQPQIVSIQPTVATSTPIVTQATGSIVQTINPQVPQVVSVSQLAIGSTSLTANPQGAAIATSPQIRQRSVSKEVVFQHRPGQQNPTVISLGLGQGLTQIQNATLRFTSNYAPMNQLRAATPDQKVVANQGTKRFELVTAGTPQFTIYGQQQVRSKLRLLQTAQISQTNAAQTSVASSSNTVGQTVQVQSSGGQKITVAALNPTTSQATTQSQSSSQSESIETPQASPSSGAVTVQVGCGPQQRAQLFKQVSGAQTIGQNTSQKLVMLQRELPQQYKNAPLQLTTQTQLAYAPATNLQLQQATGSTSGTQQITTLIKTTSAQTSSAVAGTSQAIGMKLSPVRAGLAQSQTVRQVTIPQTMTMGALQGTRKAAPKVTRIAQVAKGGNLIFQQKDPEGKYTIQELRPIKSSSIFLNSGMGNVIPVSVSQTSGRAEALQFVAPSTRAINANNIRLQPVQGIKMISTENSNLVRVIGNRSISSVPVRPQQGTVEASVSPNQQAQQQGQAQTSPNQTAVTQPPQHSPQQK</sequence>
<dbReference type="AlphaFoldDB" id="A0A9J6BNG8"/>